<proteinExistence type="predicted"/>
<feature type="region of interest" description="Disordered" evidence="1">
    <location>
        <begin position="1"/>
        <end position="25"/>
    </location>
</feature>
<keyword evidence="3" id="KW-1185">Reference proteome</keyword>
<evidence type="ECO:0000313" key="2">
    <source>
        <dbReference type="EMBL" id="KAH9370109.1"/>
    </source>
</evidence>
<protein>
    <submittedName>
        <fullName evidence="2">Uncharacterized protein</fullName>
    </submittedName>
</protein>
<name>A0A9J6G4E0_HAELO</name>
<gene>
    <name evidence="2" type="ORF">HPB48_011276</name>
</gene>
<reference evidence="2 3" key="1">
    <citation type="journal article" date="2020" name="Cell">
        <title>Large-Scale Comparative Analyses of Tick Genomes Elucidate Their Genetic Diversity and Vector Capacities.</title>
        <authorList>
            <consortium name="Tick Genome and Microbiome Consortium (TIGMIC)"/>
            <person name="Jia N."/>
            <person name="Wang J."/>
            <person name="Shi W."/>
            <person name="Du L."/>
            <person name="Sun Y."/>
            <person name="Zhan W."/>
            <person name="Jiang J.F."/>
            <person name="Wang Q."/>
            <person name="Zhang B."/>
            <person name="Ji P."/>
            <person name="Bell-Sakyi L."/>
            <person name="Cui X.M."/>
            <person name="Yuan T.T."/>
            <person name="Jiang B.G."/>
            <person name="Yang W.F."/>
            <person name="Lam T.T."/>
            <person name="Chang Q.C."/>
            <person name="Ding S.J."/>
            <person name="Wang X.J."/>
            <person name="Zhu J.G."/>
            <person name="Ruan X.D."/>
            <person name="Zhao L."/>
            <person name="Wei J.T."/>
            <person name="Ye R.Z."/>
            <person name="Que T.C."/>
            <person name="Du C.H."/>
            <person name="Zhou Y.H."/>
            <person name="Cheng J.X."/>
            <person name="Dai P.F."/>
            <person name="Guo W.B."/>
            <person name="Han X.H."/>
            <person name="Huang E.J."/>
            <person name="Li L.F."/>
            <person name="Wei W."/>
            <person name="Gao Y.C."/>
            <person name="Liu J.Z."/>
            <person name="Shao H.Z."/>
            <person name="Wang X."/>
            <person name="Wang C.C."/>
            <person name="Yang T.C."/>
            <person name="Huo Q.B."/>
            <person name="Li W."/>
            <person name="Chen H.Y."/>
            <person name="Chen S.E."/>
            <person name="Zhou L.G."/>
            <person name="Ni X.B."/>
            <person name="Tian J.H."/>
            <person name="Sheng Y."/>
            <person name="Liu T."/>
            <person name="Pan Y.S."/>
            <person name="Xia L.Y."/>
            <person name="Li J."/>
            <person name="Zhao F."/>
            <person name="Cao W.C."/>
        </authorList>
    </citation>
    <scope>NUCLEOTIDE SEQUENCE [LARGE SCALE GENOMIC DNA]</scope>
    <source>
        <strain evidence="2">HaeL-2018</strain>
    </source>
</reference>
<dbReference type="VEuPathDB" id="VectorBase:HLOH_062781"/>
<dbReference type="EMBL" id="JABSTR010000005">
    <property type="protein sequence ID" value="KAH9370109.1"/>
    <property type="molecule type" value="Genomic_DNA"/>
</dbReference>
<comment type="caution">
    <text evidence="2">The sequence shown here is derived from an EMBL/GenBank/DDBJ whole genome shotgun (WGS) entry which is preliminary data.</text>
</comment>
<dbReference type="AlphaFoldDB" id="A0A9J6G4E0"/>
<evidence type="ECO:0000256" key="1">
    <source>
        <dbReference type="SAM" id="MobiDB-lite"/>
    </source>
</evidence>
<sequence length="62" mass="6586">MAEVADDDPGSLGMVEGAELPPSKTSTRCKNAAMCSGNLNAMRACVQHSRDDCQQEKKLFAA</sequence>
<evidence type="ECO:0000313" key="3">
    <source>
        <dbReference type="Proteomes" id="UP000821853"/>
    </source>
</evidence>
<organism evidence="2 3">
    <name type="scientific">Haemaphysalis longicornis</name>
    <name type="common">Bush tick</name>
    <dbReference type="NCBI Taxonomy" id="44386"/>
    <lineage>
        <taxon>Eukaryota</taxon>
        <taxon>Metazoa</taxon>
        <taxon>Ecdysozoa</taxon>
        <taxon>Arthropoda</taxon>
        <taxon>Chelicerata</taxon>
        <taxon>Arachnida</taxon>
        <taxon>Acari</taxon>
        <taxon>Parasitiformes</taxon>
        <taxon>Ixodida</taxon>
        <taxon>Ixodoidea</taxon>
        <taxon>Ixodidae</taxon>
        <taxon>Haemaphysalinae</taxon>
        <taxon>Haemaphysalis</taxon>
    </lineage>
</organism>
<accession>A0A9J6G4E0</accession>
<dbReference type="Proteomes" id="UP000821853">
    <property type="component" value="Chromosome 3"/>
</dbReference>